<keyword evidence="2" id="KW-1185">Reference proteome</keyword>
<proteinExistence type="predicted"/>
<dbReference type="AlphaFoldDB" id="A0A9Q3CHN3"/>
<organism evidence="1 2">
    <name type="scientific">Austropuccinia psidii MF-1</name>
    <dbReference type="NCBI Taxonomy" id="1389203"/>
    <lineage>
        <taxon>Eukaryota</taxon>
        <taxon>Fungi</taxon>
        <taxon>Dikarya</taxon>
        <taxon>Basidiomycota</taxon>
        <taxon>Pucciniomycotina</taxon>
        <taxon>Pucciniomycetes</taxon>
        <taxon>Pucciniales</taxon>
        <taxon>Sphaerophragmiaceae</taxon>
        <taxon>Austropuccinia</taxon>
    </lineage>
</organism>
<sequence>MSLKAQTHFNTIFKVWVTTSHGERQQFGMLIFVHEKTSAPRPDNIIRLTCLLSHLKWLPYPCLILSDPWHAYVPALPCRCASTTAPISTLTPPYTSTLPPLNMLTLLWYPQHMPPMPPLPQLPLAILTRAQCPPNIPLMPPSHHPNPQCHLPSLRSCSALKMRL</sequence>
<reference evidence="1" key="1">
    <citation type="submission" date="2021-03" db="EMBL/GenBank/DDBJ databases">
        <title>Draft genome sequence of rust myrtle Austropuccinia psidii MF-1, a brazilian biotype.</title>
        <authorList>
            <person name="Quecine M.C."/>
            <person name="Pachon D.M.R."/>
            <person name="Bonatelli M.L."/>
            <person name="Correr F.H."/>
            <person name="Franceschini L.M."/>
            <person name="Leite T.F."/>
            <person name="Margarido G.R.A."/>
            <person name="Almeida C.A."/>
            <person name="Ferrarezi J.A."/>
            <person name="Labate C.A."/>
        </authorList>
    </citation>
    <scope>NUCLEOTIDE SEQUENCE</scope>
    <source>
        <strain evidence="1">MF-1</strain>
    </source>
</reference>
<gene>
    <name evidence="1" type="ORF">O181_022507</name>
</gene>
<dbReference type="EMBL" id="AVOT02006928">
    <property type="protein sequence ID" value="MBW0482792.1"/>
    <property type="molecule type" value="Genomic_DNA"/>
</dbReference>
<evidence type="ECO:0000313" key="2">
    <source>
        <dbReference type="Proteomes" id="UP000765509"/>
    </source>
</evidence>
<protein>
    <submittedName>
        <fullName evidence="1">Uncharacterized protein</fullName>
    </submittedName>
</protein>
<evidence type="ECO:0000313" key="1">
    <source>
        <dbReference type="EMBL" id="MBW0482792.1"/>
    </source>
</evidence>
<dbReference type="Proteomes" id="UP000765509">
    <property type="component" value="Unassembled WGS sequence"/>
</dbReference>
<accession>A0A9Q3CHN3</accession>
<comment type="caution">
    <text evidence="1">The sequence shown here is derived from an EMBL/GenBank/DDBJ whole genome shotgun (WGS) entry which is preliminary data.</text>
</comment>
<name>A0A9Q3CHN3_9BASI</name>